<dbReference type="AlphaFoldDB" id="A0A839T972"/>
<evidence type="ECO:0000313" key="4">
    <source>
        <dbReference type="Proteomes" id="UP000588111"/>
    </source>
</evidence>
<name>A0A839T972_9GAMM</name>
<dbReference type="Gene3D" id="3.30.1380.10">
    <property type="match status" value="1"/>
</dbReference>
<dbReference type="Pfam" id="PF08291">
    <property type="entry name" value="Peptidase_M15_3"/>
    <property type="match status" value="1"/>
</dbReference>
<reference evidence="3 4" key="1">
    <citation type="submission" date="2020-08" db="EMBL/GenBank/DDBJ databases">
        <title>Genomic Encyclopedia of Type Strains, Phase III (KMG-III): the genomes of soil and plant-associated and newly described type strains.</title>
        <authorList>
            <person name="Whitman W."/>
        </authorList>
    </citation>
    <scope>NUCLEOTIDE SEQUENCE [LARGE SCALE GENOMIC DNA]</scope>
    <source>
        <strain evidence="3 4">CECT 5885</strain>
    </source>
</reference>
<protein>
    <recommendedName>
        <fullName evidence="2">Peptidase M15A C-terminal domain-containing protein</fullName>
    </recommendedName>
</protein>
<feature type="signal peptide" evidence="1">
    <location>
        <begin position="1"/>
        <end position="30"/>
    </location>
</feature>
<evidence type="ECO:0000256" key="1">
    <source>
        <dbReference type="SAM" id="SignalP"/>
    </source>
</evidence>
<evidence type="ECO:0000259" key="2">
    <source>
        <dbReference type="Pfam" id="PF08291"/>
    </source>
</evidence>
<proteinExistence type="predicted"/>
<accession>A0A839T972</accession>
<dbReference type="RefSeq" id="WP_183618429.1">
    <property type="nucleotide sequence ID" value="NZ_CAJHAH010000002.1"/>
</dbReference>
<dbReference type="EMBL" id="JACHXL010000001">
    <property type="protein sequence ID" value="MBB3106002.1"/>
    <property type="molecule type" value="Genomic_DNA"/>
</dbReference>
<dbReference type="Proteomes" id="UP000588111">
    <property type="component" value="Unassembled WGS sequence"/>
</dbReference>
<gene>
    <name evidence="3" type="ORF">FHS24_000493</name>
</gene>
<dbReference type="InterPro" id="IPR013230">
    <property type="entry name" value="Peptidase_M15A_C"/>
</dbReference>
<feature type="domain" description="Peptidase M15A C-terminal" evidence="2">
    <location>
        <begin position="234"/>
        <end position="279"/>
    </location>
</feature>
<dbReference type="InterPro" id="IPR009045">
    <property type="entry name" value="Zn_M74/Hedgehog-like"/>
</dbReference>
<sequence>MIKTKKSVYRQIYKPVIALCICASSVSASAAIISDNSERRIQIRHGSSATDSTSNAYITPARNYGSQSNSYSGGATILSEGRSGSNSLGGDSMQGLIQQKQREFNFDSGLSIEESKRVITNKVTPRYNTTYNTGNNNFGNNSYNDFTSMDFNTWLNSNSYRAGQVANYQRYLSSRVGAQNVPPLSQLLTTARSWDKCGYEPYQLPPQELWANIVPTLQLYSQLKNQGILPANTEIRSVYRSPGLNDCAGGANGSKHMTAGAMDIWVPEYESSPWQLSRMQDSLCEFWQYQGQSHNFGLGLYSTGAIHLDTDGYRKWGFNHASSSSACRY</sequence>
<keyword evidence="1" id="KW-0732">Signal</keyword>
<dbReference type="SUPFAM" id="SSF55166">
    <property type="entry name" value="Hedgehog/DD-peptidase"/>
    <property type="match status" value="1"/>
</dbReference>
<keyword evidence="4" id="KW-1185">Reference proteome</keyword>
<comment type="caution">
    <text evidence="3">The sequence shown here is derived from an EMBL/GenBank/DDBJ whole genome shotgun (WGS) entry which is preliminary data.</text>
</comment>
<feature type="chain" id="PRO_5032444930" description="Peptidase M15A C-terminal domain-containing protein" evidence="1">
    <location>
        <begin position="31"/>
        <end position="329"/>
    </location>
</feature>
<evidence type="ECO:0000313" key="3">
    <source>
        <dbReference type="EMBL" id="MBB3106002.1"/>
    </source>
</evidence>
<organism evidence="3 4">
    <name type="scientific">Psychrobacter luti</name>
    <dbReference type="NCBI Taxonomy" id="198481"/>
    <lineage>
        <taxon>Bacteria</taxon>
        <taxon>Pseudomonadati</taxon>
        <taxon>Pseudomonadota</taxon>
        <taxon>Gammaproteobacteria</taxon>
        <taxon>Moraxellales</taxon>
        <taxon>Moraxellaceae</taxon>
        <taxon>Psychrobacter</taxon>
    </lineage>
</organism>